<feature type="domain" description="Gnk2-homologous" evidence="4">
    <location>
        <begin position="138"/>
        <end position="227"/>
    </location>
</feature>
<dbReference type="FunFam" id="3.30.430.20:FF:000003">
    <property type="entry name" value="Cysteine-rich RLK (RECEPTOR-like protein kinase) 10"/>
    <property type="match status" value="1"/>
</dbReference>
<evidence type="ECO:0000259" key="4">
    <source>
        <dbReference type="PROSITE" id="PS51473"/>
    </source>
</evidence>
<dbReference type="OrthoDB" id="688481at2759"/>
<feature type="signal peptide" evidence="3">
    <location>
        <begin position="1"/>
        <end position="26"/>
    </location>
</feature>
<dbReference type="PROSITE" id="PS51473">
    <property type="entry name" value="GNK2"/>
    <property type="match status" value="2"/>
</dbReference>
<dbReference type="CDD" id="cd23509">
    <property type="entry name" value="Gnk2-like"/>
    <property type="match status" value="2"/>
</dbReference>
<gene>
    <name evidence="5" type="ORF">EZV62_026426</name>
</gene>
<feature type="domain" description="Gnk2-homologous" evidence="4">
    <location>
        <begin position="29"/>
        <end position="132"/>
    </location>
</feature>
<evidence type="ECO:0000313" key="6">
    <source>
        <dbReference type="Proteomes" id="UP000323000"/>
    </source>
</evidence>
<sequence>MLSLKFFTIFVFLLSLSSSLFTFTSAADPTYVSHDCSDKNFTRNSTYQSNMNNLLSSFPPNASRSDGFYKATEGQDPNKVYGLFQCRGDVTTTTCQDCVDFASTDATQRCPDQKGNIIWYDECLLHYSDSSIIYTSGLNNGPLMPDETEVTVEPNRFQQLLLELMHEAATQAANDPKRFATRKGNSTTSQPLYGLVQCTQDLSNTDCSRCLQESIANLWSTRIGGRS</sequence>
<dbReference type="PANTHER" id="PTHR32099">
    <property type="entry name" value="CYSTEINE-RICH REPEAT SECRETORY PROTEIN"/>
    <property type="match status" value="1"/>
</dbReference>
<dbReference type="AlphaFoldDB" id="A0A5C7GS51"/>
<comment type="caution">
    <text evidence="5">The sequence shown here is derived from an EMBL/GenBank/DDBJ whole genome shotgun (WGS) entry which is preliminary data.</text>
</comment>
<dbReference type="Pfam" id="PF01657">
    <property type="entry name" value="Stress-antifung"/>
    <property type="match status" value="2"/>
</dbReference>
<dbReference type="EMBL" id="VAHF01000013">
    <property type="protein sequence ID" value="TXG47132.1"/>
    <property type="molecule type" value="Genomic_DNA"/>
</dbReference>
<evidence type="ECO:0000256" key="2">
    <source>
        <dbReference type="ARBA" id="ARBA00022737"/>
    </source>
</evidence>
<keyword evidence="6" id="KW-1185">Reference proteome</keyword>
<evidence type="ECO:0000256" key="3">
    <source>
        <dbReference type="SAM" id="SignalP"/>
    </source>
</evidence>
<dbReference type="PANTHER" id="PTHR32099:SF42">
    <property type="entry name" value="CYSTEINE-RICH RECEPTOR-LIKE PROTEIN KINASE 9-RELATED"/>
    <property type="match status" value="1"/>
</dbReference>
<dbReference type="InterPro" id="IPR038408">
    <property type="entry name" value="GNK2_sf"/>
</dbReference>
<dbReference type="Proteomes" id="UP000323000">
    <property type="component" value="Chromosome 13"/>
</dbReference>
<proteinExistence type="predicted"/>
<organism evidence="5 6">
    <name type="scientific">Acer yangbiense</name>
    <dbReference type="NCBI Taxonomy" id="1000413"/>
    <lineage>
        <taxon>Eukaryota</taxon>
        <taxon>Viridiplantae</taxon>
        <taxon>Streptophyta</taxon>
        <taxon>Embryophyta</taxon>
        <taxon>Tracheophyta</taxon>
        <taxon>Spermatophyta</taxon>
        <taxon>Magnoliopsida</taxon>
        <taxon>eudicotyledons</taxon>
        <taxon>Gunneridae</taxon>
        <taxon>Pentapetalae</taxon>
        <taxon>rosids</taxon>
        <taxon>malvids</taxon>
        <taxon>Sapindales</taxon>
        <taxon>Sapindaceae</taxon>
        <taxon>Hippocastanoideae</taxon>
        <taxon>Acereae</taxon>
        <taxon>Acer</taxon>
    </lineage>
</organism>
<protein>
    <recommendedName>
        <fullName evidence="4">Gnk2-homologous domain-containing protein</fullName>
    </recommendedName>
</protein>
<feature type="chain" id="PRO_5022839517" description="Gnk2-homologous domain-containing protein" evidence="3">
    <location>
        <begin position="27"/>
        <end position="227"/>
    </location>
</feature>
<evidence type="ECO:0000256" key="1">
    <source>
        <dbReference type="ARBA" id="ARBA00022729"/>
    </source>
</evidence>
<dbReference type="InterPro" id="IPR002902">
    <property type="entry name" value="GNK2"/>
</dbReference>
<dbReference type="Gene3D" id="3.30.430.20">
    <property type="entry name" value="Gnk2 domain, C-X8-C-X2-C motif"/>
    <property type="match status" value="2"/>
</dbReference>
<evidence type="ECO:0000313" key="5">
    <source>
        <dbReference type="EMBL" id="TXG47132.1"/>
    </source>
</evidence>
<reference evidence="6" key="1">
    <citation type="journal article" date="2019" name="Gigascience">
        <title>De novo genome assembly of the endangered Acer yangbiense, a plant species with extremely small populations endemic to Yunnan Province, China.</title>
        <authorList>
            <person name="Yang J."/>
            <person name="Wariss H.M."/>
            <person name="Tao L."/>
            <person name="Zhang R."/>
            <person name="Yun Q."/>
            <person name="Hollingsworth P."/>
            <person name="Dao Z."/>
            <person name="Luo G."/>
            <person name="Guo H."/>
            <person name="Ma Y."/>
            <person name="Sun W."/>
        </authorList>
    </citation>
    <scope>NUCLEOTIDE SEQUENCE [LARGE SCALE GENOMIC DNA]</scope>
    <source>
        <strain evidence="6">cv. Malutang</strain>
    </source>
</reference>
<accession>A0A5C7GS51</accession>
<keyword evidence="2" id="KW-0677">Repeat</keyword>
<name>A0A5C7GS51_9ROSI</name>
<keyword evidence="1 3" id="KW-0732">Signal</keyword>